<dbReference type="AlphaFoldDB" id="A0A366HU32"/>
<gene>
    <name evidence="2" type="ORF">DES53_101601</name>
</gene>
<evidence type="ECO:0008006" key="4">
    <source>
        <dbReference type="Google" id="ProtNLM"/>
    </source>
</evidence>
<dbReference type="OrthoDB" id="192122at2"/>
<name>A0A366HU32_9BACT</name>
<evidence type="ECO:0000313" key="3">
    <source>
        <dbReference type="Proteomes" id="UP000253426"/>
    </source>
</evidence>
<reference evidence="2 3" key="1">
    <citation type="submission" date="2018-06" db="EMBL/GenBank/DDBJ databases">
        <title>Genomic Encyclopedia of Type Strains, Phase IV (KMG-IV): sequencing the most valuable type-strain genomes for metagenomic binning, comparative biology and taxonomic classification.</title>
        <authorList>
            <person name="Goeker M."/>
        </authorList>
    </citation>
    <scope>NUCLEOTIDE SEQUENCE [LARGE SCALE GENOMIC DNA]</scope>
    <source>
        <strain evidence="2 3">DSM 25532</strain>
    </source>
</reference>
<dbReference type="Gene3D" id="3.40.630.10">
    <property type="entry name" value="Zn peptidases"/>
    <property type="match status" value="1"/>
</dbReference>
<dbReference type="EMBL" id="QNRR01000001">
    <property type="protein sequence ID" value="RBP47801.1"/>
    <property type="molecule type" value="Genomic_DNA"/>
</dbReference>
<comment type="caution">
    <text evidence="2">The sequence shown here is derived from an EMBL/GenBank/DDBJ whole genome shotgun (WGS) entry which is preliminary data.</text>
</comment>
<feature type="transmembrane region" description="Helical" evidence="1">
    <location>
        <begin position="20"/>
        <end position="43"/>
    </location>
</feature>
<sequence length="256" mass="27467">MSDTPPLESGEAPAKAGCVVRAFIIALPLGLAFMIPLSLWIYYQKKYAKEEAATSHLASMLQRELNSVDYVNNINTIDSAAGDASTSKTEVVAKFVESKMGFANMGYNIEQQSFDVDGKKASNLVVELPGKKDTRETVLVIAGYDTPDASGISALMCVAHAMTGTTHSRTIRFAAVTHSDAADTKANGIEVLAKKIAELEVPVKKVILFHPALKATPAAWQNAEITSLASELKDPTPTPLDMLQRLKKAVETAADE</sequence>
<keyword evidence="1" id="KW-1133">Transmembrane helix</keyword>
<keyword evidence="3" id="KW-1185">Reference proteome</keyword>
<dbReference type="Proteomes" id="UP000253426">
    <property type="component" value="Unassembled WGS sequence"/>
</dbReference>
<dbReference type="SUPFAM" id="SSF53187">
    <property type="entry name" value="Zn-dependent exopeptidases"/>
    <property type="match status" value="1"/>
</dbReference>
<evidence type="ECO:0000256" key="1">
    <source>
        <dbReference type="SAM" id="Phobius"/>
    </source>
</evidence>
<evidence type="ECO:0000313" key="2">
    <source>
        <dbReference type="EMBL" id="RBP47801.1"/>
    </source>
</evidence>
<proteinExistence type="predicted"/>
<dbReference type="RefSeq" id="WP_113956709.1">
    <property type="nucleotide sequence ID" value="NZ_QNRR01000001.1"/>
</dbReference>
<organism evidence="2 3">
    <name type="scientific">Roseimicrobium gellanilyticum</name>
    <dbReference type="NCBI Taxonomy" id="748857"/>
    <lineage>
        <taxon>Bacteria</taxon>
        <taxon>Pseudomonadati</taxon>
        <taxon>Verrucomicrobiota</taxon>
        <taxon>Verrucomicrobiia</taxon>
        <taxon>Verrucomicrobiales</taxon>
        <taxon>Verrucomicrobiaceae</taxon>
        <taxon>Roseimicrobium</taxon>
    </lineage>
</organism>
<keyword evidence="1" id="KW-0812">Transmembrane</keyword>
<accession>A0A366HU32</accession>
<protein>
    <recommendedName>
        <fullName evidence="4">Peptidase M28 domain-containing protein</fullName>
    </recommendedName>
</protein>
<keyword evidence="1" id="KW-0472">Membrane</keyword>